<evidence type="ECO:0000313" key="3">
    <source>
        <dbReference type="Proteomes" id="UP000265663"/>
    </source>
</evidence>
<dbReference type="AlphaFoldDB" id="A0A3M7M7M1"/>
<accession>A0A3M7M7M1</accession>
<evidence type="ECO:0000256" key="1">
    <source>
        <dbReference type="SAM" id="MobiDB-lite"/>
    </source>
</evidence>
<gene>
    <name evidence="2" type="ORF">GMOD_00000567</name>
</gene>
<dbReference type="Proteomes" id="UP000265663">
    <property type="component" value="Unassembled WGS sequence"/>
</dbReference>
<feature type="compositionally biased region" description="Basic and acidic residues" evidence="1">
    <location>
        <begin position="47"/>
        <end position="64"/>
    </location>
</feature>
<sequence length="158" mass="17515">MSTTRTSTSCSPKAGAVNLQCPLPEDHHARRALEDVGLCLKREERQRQRQNEHVHGHPREKEETWGVASRGDDIVGVSGNIRLSPLEPEATNKIEDDNVEGYPNTTAAAVIRNEIDMLEELLKGEGIEVDVTVIRKEIDILKALVGDLAEVDSAKREE</sequence>
<keyword evidence="3" id="KW-1185">Reference proteome</keyword>
<proteinExistence type="predicted"/>
<organism evidence="2 3">
    <name type="scientific">Pyrenophora seminiperda CCB06</name>
    <dbReference type="NCBI Taxonomy" id="1302712"/>
    <lineage>
        <taxon>Eukaryota</taxon>
        <taxon>Fungi</taxon>
        <taxon>Dikarya</taxon>
        <taxon>Ascomycota</taxon>
        <taxon>Pezizomycotina</taxon>
        <taxon>Dothideomycetes</taxon>
        <taxon>Pleosporomycetidae</taxon>
        <taxon>Pleosporales</taxon>
        <taxon>Pleosporineae</taxon>
        <taxon>Pleosporaceae</taxon>
        <taxon>Pyrenophora</taxon>
    </lineage>
</organism>
<reference evidence="2 3" key="1">
    <citation type="journal article" date="2014" name="PLoS ONE">
        <title>De novo Genome Assembly of the Fungal Plant Pathogen Pyrenophora semeniperda.</title>
        <authorList>
            <person name="Soliai M.M."/>
            <person name="Meyer S.E."/>
            <person name="Udall J.A."/>
            <person name="Elzinga D.E."/>
            <person name="Hermansen R.A."/>
            <person name="Bodily P.M."/>
            <person name="Hart A.A."/>
            <person name="Coleman C.E."/>
        </authorList>
    </citation>
    <scope>NUCLEOTIDE SEQUENCE [LARGE SCALE GENOMIC DNA]</scope>
    <source>
        <strain evidence="2 3">CCB06</strain>
        <tissue evidence="2">Mycelium</tissue>
    </source>
</reference>
<dbReference type="EMBL" id="KE747824">
    <property type="protein sequence ID" value="RMZ70475.1"/>
    <property type="molecule type" value="Genomic_DNA"/>
</dbReference>
<name>A0A3M7M7M1_9PLEO</name>
<protein>
    <submittedName>
        <fullName evidence="2">Uncharacterized protein</fullName>
    </submittedName>
</protein>
<feature type="region of interest" description="Disordered" evidence="1">
    <location>
        <begin position="47"/>
        <end position="100"/>
    </location>
</feature>
<evidence type="ECO:0000313" key="2">
    <source>
        <dbReference type="EMBL" id="RMZ70475.1"/>
    </source>
</evidence>